<dbReference type="PROSITE" id="PS50994">
    <property type="entry name" value="INTEGRASE"/>
    <property type="match status" value="1"/>
</dbReference>
<dbReference type="InterPro" id="IPR036397">
    <property type="entry name" value="RNaseH_sf"/>
</dbReference>
<organism evidence="2 3">
    <name type="scientific">Clostridium punense</name>
    <dbReference type="NCBI Taxonomy" id="1054297"/>
    <lineage>
        <taxon>Bacteria</taxon>
        <taxon>Bacillati</taxon>
        <taxon>Bacillota</taxon>
        <taxon>Clostridia</taxon>
        <taxon>Eubacteriales</taxon>
        <taxon>Clostridiaceae</taxon>
        <taxon>Clostridium</taxon>
    </lineage>
</organism>
<feature type="domain" description="Integrase catalytic" evidence="1">
    <location>
        <begin position="36"/>
        <end position="199"/>
    </location>
</feature>
<dbReference type="EMBL" id="JAGGLL010000094">
    <property type="protein sequence ID" value="MBP2024479.1"/>
    <property type="molecule type" value="Genomic_DNA"/>
</dbReference>
<dbReference type="PANTHER" id="PTHR46889:SF4">
    <property type="entry name" value="TRANSPOSASE INSO FOR INSERTION SEQUENCE ELEMENT IS911B-RELATED"/>
    <property type="match status" value="1"/>
</dbReference>
<dbReference type="InterPro" id="IPR001584">
    <property type="entry name" value="Integrase_cat-core"/>
</dbReference>
<name>A0ABS4K9N7_9CLOT</name>
<evidence type="ECO:0000259" key="1">
    <source>
        <dbReference type="PROSITE" id="PS50994"/>
    </source>
</evidence>
<dbReference type="Pfam" id="PF00665">
    <property type="entry name" value="rve"/>
    <property type="match status" value="1"/>
</dbReference>
<dbReference type="NCBIfam" id="NF033516">
    <property type="entry name" value="transpos_IS3"/>
    <property type="match status" value="1"/>
</dbReference>
<gene>
    <name evidence="2" type="ORF">J2Z44_004365</name>
</gene>
<protein>
    <submittedName>
        <fullName evidence="2">Transposase</fullName>
    </submittedName>
</protein>
<keyword evidence="3" id="KW-1185">Reference proteome</keyword>
<reference evidence="2 3" key="1">
    <citation type="submission" date="2021-03" db="EMBL/GenBank/DDBJ databases">
        <title>Genomic Encyclopedia of Type Strains, Phase IV (KMG-IV): sequencing the most valuable type-strain genomes for metagenomic binning, comparative biology and taxonomic classification.</title>
        <authorList>
            <person name="Goeker M."/>
        </authorList>
    </citation>
    <scope>NUCLEOTIDE SEQUENCE [LARGE SCALE GENOMIC DNA]</scope>
    <source>
        <strain evidence="2 3">DSM 28650</strain>
    </source>
</reference>
<sequence>MSENGIRSRVSKKFKATTNSNHKLPVAENILNRDFSVDKPNEKMVSDITYLWTDEGWLYIAGIMDLCGQKIVGLSMSERMTKELVINALNDAYQRAGKPSGVILHSDRGSQYCSYDYQNLIKKYSFICSMSRKGNCWDNAPMESFWGKLKCEWLYGKHFKTREEARAAVFEYIEIFYNRQRIHASNGYLTPEEFYNRASNKVTAA</sequence>
<proteinExistence type="predicted"/>
<dbReference type="InterPro" id="IPR012337">
    <property type="entry name" value="RNaseH-like_sf"/>
</dbReference>
<dbReference type="InterPro" id="IPR048020">
    <property type="entry name" value="Transpos_IS3"/>
</dbReference>
<dbReference type="Gene3D" id="3.30.420.10">
    <property type="entry name" value="Ribonuclease H-like superfamily/Ribonuclease H"/>
    <property type="match status" value="1"/>
</dbReference>
<dbReference type="Proteomes" id="UP001519308">
    <property type="component" value="Unassembled WGS sequence"/>
</dbReference>
<dbReference type="SUPFAM" id="SSF53098">
    <property type="entry name" value="Ribonuclease H-like"/>
    <property type="match status" value="1"/>
</dbReference>
<evidence type="ECO:0000313" key="3">
    <source>
        <dbReference type="Proteomes" id="UP001519308"/>
    </source>
</evidence>
<accession>A0ABS4K9N7</accession>
<dbReference type="InterPro" id="IPR050900">
    <property type="entry name" value="Transposase_IS3/IS150/IS904"/>
</dbReference>
<dbReference type="Pfam" id="PF13333">
    <property type="entry name" value="rve_2"/>
    <property type="match status" value="1"/>
</dbReference>
<comment type="caution">
    <text evidence="2">The sequence shown here is derived from an EMBL/GenBank/DDBJ whole genome shotgun (WGS) entry which is preliminary data.</text>
</comment>
<evidence type="ECO:0000313" key="2">
    <source>
        <dbReference type="EMBL" id="MBP2024479.1"/>
    </source>
</evidence>
<dbReference type="PANTHER" id="PTHR46889">
    <property type="entry name" value="TRANSPOSASE INSF FOR INSERTION SEQUENCE IS3B-RELATED"/>
    <property type="match status" value="1"/>
</dbReference>